<proteinExistence type="predicted"/>
<gene>
    <name evidence="2" type="primary">fhlA</name>
    <name evidence="2" type="ordered locus">SRM_01390</name>
</gene>
<reference evidence="2 3" key="1">
    <citation type="journal article" date="2010" name="ISME J.">
        <title>Fine-scale evolution: genomic, phenotypic and ecological differentiation in two coexisting Salinibacter ruber strains.</title>
        <authorList>
            <person name="Pena A."/>
            <person name="Teeling H."/>
            <person name="Huerta-Cepas J."/>
            <person name="Santos F."/>
            <person name="Yarza P."/>
            <person name="Brito-Echeverria J."/>
            <person name="Lucio M."/>
            <person name="Schmitt-Kopplin P."/>
            <person name="Meseguer I."/>
            <person name="Schenowitz C."/>
            <person name="Dossat C."/>
            <person name="Barbe V."/>
            <person name="Dopazo J."/>
            <person name="Rossello-Mora R."/>
            <person name="Schuler M."/>
            <person name="Glockner F.O."/>
            <person name="Amann R."/>
            <person name="Gabaldon T."/>
            <person name="Anton J."/>
        </authorList>
    </citation>
    <scope>NUCLEOTIDE SEQUENCE [LARGE SCALE GENOMIC DNA]</scope>
    <source>
        <strain evidence="2 3">M8</strain>
    </source>
</reference>
<evidence type="ECO:0000313" key="3">
    <source>
        <dbReference type="Proteomes" id="UP000000933"/>
    </source>
</evidence>
<dbReference type="AntiFam" id="ANF00203">
    <property type="entry name" value="Shadow ORF (opposite algB)"/>
</dbReference>
<dbReference type="EMBL" id="FP565814">
    <property type="protein sequence ID" value="CBH24311.1"/>
    <property type="molecule type" value="Genomic_DNA"/>
</dbReference>
<dbReference type="KEGG" id="srm:SRM_01390"/>
<protein>
    <submittedName>
        <fullName evidence="2">Transcriptional regulatory protein containing a sigma-54 interaction domain</fullName>
    </submittedName>
</protein>
<accession>D5H8F6</accession>
<evidence type="ECO:0000313" key="2">
    <source>
        <dbReference type="EMBL" id="CBH24311.1"/>
    </source>
</evidence>
<organism evidence="2 3">
    <name type="scientific">Salinibacter ruber (strain M8)</name>
    <dbReference type="NCBI Taxonomy" id="761659"/>
    <lineage>
        <taxon>Bacteria</taxon>
        <taxon>Pseudomonadati</taxon>
        <taxon>Rhodothermota</taxon>
        <taxon>Rhodothermia</taxon>
        <taxon>Rhodothermales</taxon>
        <taxon>Salinibacteraceae</taxon>
        <taxon>Salinibacter</taxon>
    </lineage>
</organism>
<dbReference type="AlphaFoldDB" id="D5H8F6"/>
<dbReference type="Proteomes" id="UP000000933">
    <property type="component" value="Chromosome"/>
</dbReference>
<dbReference type="AntiFam" id="ANF00077">
    <property type="entry name" value="Shadow ORF (opposite AtoC)"/>
</dbReference>
<evidence type="ECO:0000256" key="1">
    <source>
        <dbReference type="SAM" id="MobiDB-lite"/>
    </source>
</evidence>
<sequence length="547" mass="60213">MGSLDADRFGRLAYVPVVFVELVLDKVLFELVAGVTKVVVRLDELLGRAVPVSVRLHKLIDVVPLNHIALDENEEALDDVVQLADIPPPVVPLQPLDRLFREVLRRKAVALGHPLGNVSGQRGDVFPAVPERGHIDEDDPDAVVEVLPEPSLLDLFHQVLVGGGHHPDIDRNGVLPPDPLNFMLLQHAKHLRLRREAHVPDLVQKQRALVGLLELADALLRGPGKGPLLVPKQLTLDQLTRDRGTVYLHHRFIGPARFVVQPLGHELLAGAVLAGDEHPRLRGGHPLDRVLDRLDLVALPNDRGQVPGVLLGDRLSHATVFDLQLPVVQGVADGHQQAVEVRRLFDKVERPQLGRLHGGLDGAVAADHEDRHLVALVGDRFENLHAVHLRHLHVEDHQVVGILAEGHQRLLPVDRLLHAKVLVLQNFAERPPDARLVVYDQNRGHAAKGDSSTGKTCGRSEGRPATRGRSAPRTLPPHMLPPHSRNARPRTEEATTTRMCCPGAPSPAPGTVRRCWPARSPGTPPESARRPQWPPRTGRPLRRPVPR</sequence>
<feature type="region of interest" description="Disordered" evidence="1">
    <location>
        <begin position="443"/>
        <end position="547"/>
    </location>
</feature>
<dbReference type="HOGENOM" id="CLU_497715_0_0_10"/>
<reference evidence="3" key="2">
    <citation type="submission" date="2010-04" db="EMBL/GenBank/DDBJ databases">
        <title>Genome sequence of Salinibacter ruber M8.</title>
        <authorList>
            <consortium name="Genoscope"/>
        </authorList>
    </citation>
    <scope>NUCLEOTIDE SEQUENCE [LARGE SCALE GENOMIC DNA]</scope>
    <source>
        <strain evidence="3">M8</strain>
    </source>
</reference>
<name>D5H8F6_SALRM</name>
<dbReference type="AntiFam" id="ANF00160">
    <property type="entry name" value="Shadow ORF (opposite NIK1)"/>
</dbReference>